<protein>
    <submittedName>
        <fullName evidence="1">Uncharacterized protein</fullName>
    </submittedName>
</protein>
<reference evidence="1 2" key="1">
    <citation type="journal article" date="2014" name="Nature">
        <title>An environmental bacterial taxon with a large and distinct metabolic repertoire.</title>
        <authorList>
            <person name="Wilson M.C."/>
            <person name="Mori T."/>
            <person name="Ruckert C."/>
            <person name="Uria A.R."/>
            <person name="Helf M.J."/>
            <person name="Takada K."/>
            <person name="Gernert C."/>
            <person name="Steffens U.A."/>
            <person name="Heycke N."/>
            <person name="Schmitt S."/>
            <person name="Rinke C."/>
            <person name="Helfrich E.J."/>
            <person name="Brachmann A.O."/>
            <person name="Gurgui C."/>
            <person name="Wakimoto T."/>
            <person name="Kracht M."/>
            <person name="Crusemann M."/>
            <person name="Hentschel U."/>
            <person name="Abe I."/>
            <person name="Matsunaga S."/>
            <person name="Kalinowski J."/>
            <person name="Takeyama H."/>
            <person name="Piel J."/>
        </authorList>
    </citation>
    <scope>NUCLEOTIDE SEQUENCE [LARGE SCALE GENOMIC DNA]</scope>
    <source>
        <strain evidence="2">TSY1</strain>
    </source>
</reference>
<evidence type="ECO:0000313" key="1">
    <source>
        <dbReference type="EMBL" id="ETW95308.1"/>
    </source>
</evidence>
<gene>
    <name evidence="1" type="ORF">ETSY1_31210</name>
</gene>
<sequence>MARVLPGTAPRIVSPSQPEYTSATAWIAAHYEALRGQWVAVLLAEPALVASAP</sequence>
<evidence type="ECO:0000313" key="2">
    <source>
        <dbReference type="Proteomes" id="UP000019141"/>
    </source>
</evidence>
<organism evidence="1 2">
    <name type="scientific">Entotheonella factor</name>
    <dbReference type="NCBI Taxonomy" id="1429438"/>
    <lineage>
        <taxon>Bacteria</taxon>
        <taxon>Pseudomonadati</taxon>
        <taxon>Nitrospinota/Tectimicrobiota group</taxon>
        <taxon>Candidatus Tectimicrobiota</taxon>
        <taxon>Candidatus Entotheonellia</taxon>
        <taxon>Candidatus Entotheonellales</taxon>
        <taxon>Candidatus Entotheonellaceae</taxon>
        <taxon>Candidatus Entotheonella</taxon>
    </lineage>
</organism>
<name>W4LB77_ENTF1</name>
<dbReference type="AlphaFoldDB" id="W4LB77"/>
<keyword evidence="2" id="KW-1185">Reference proteome</keyword>
<dbReference type="EMBL" id="AZHW01000932">
    <property type="protein sequence ID" value="ETW95308.1"/>
    <property type="molecule type" value="Genomic_DNA"/>
</dbReference>
<proteinExistence type="predicted"/>
<accession>W4LB77</accession>
<comment type="caution">
    <text evidence="1">The sequence shown here is derived from an EMBL/GenBank/DDBJ whole genome shotgun (WGS) entry which is preliminary data.</text>
</comment>
<dbReference type="HOGENOM" id="CLU_3059642_0_0_7"/>
<dbReference type="Proteomes" id="UP000019141">
    <property type="component" value="Unassembled WGS sequence"/>
</dbReference>